<dbReference type="SUPFAM" id="SSF158560">
    <property type="entry name" value="BH3980-like"/>
    <property type="match status" value="1"/>
</dbReference>
<dbReference type="Proteomes" id="UP000306628">
    <property type="component" value="Unassembled WGS sequence"/>
</dbReference>
<evidence type="ECO:0000313" key="1">
    <source>
        <dbReference type="EMBL" id="TMR18660.1"/>
    </source>
</evidence>
<sequence length="136" mass="15249">MAAESSEPKSRARQYLEVVTGPLEDKKRWRQYKARVKALPENYRVAVEAVERYLMHFGPGDGPDAASMFEDLADLFERAAADGTPIREIFGEDPVEFVEAFIQSYSRGSYIRRERDRLTSAIARAAGEDATNDGTA</sequence>
<proteinExistence type="predicted"/>
<gene>
    <name evidence="1" type="ORF">ETD85_53340</name>
</gene>
<dbReference type="Gene3D" id="1.10.1900.10">
    <property type="entry name" value="c-terminal domain of poly(a) binding protein"/>
    <property type="match status" value="1"/>
</dbReference>
<reference evidence="1 2" key="1">
    <citation type="submission" date="2019-05" db="EMBL/GenBank/DDBJ databases">
        <title>Draft genome sequence of Nonomuraea zeae DSM 100528.</title>
        <authorList>
            <person name="Saricaoglu S."/>
            <person name="Isik K."/>
        </authorList>
    </citation>
    <scope>NUCLEOTIDE SEQUENCE [LARGE SCALE GENOMIC DNA]</scope>
    <source>
        <strain evidence="1 2">DSM 100528</strain>
    </source>
</reference>
<accession>A0A5S4FGF9</accession>
<dbReference type="RefSeq" id="WP_138697518.1">
    <property type="nucleotide sequence ID" value="NZ_JBHSAZ010000055.1"/>
</dbReference>
<keyword evidence="2" id="KW-1185">Reference proteome</keyword>
<dbReference type="AlphaFoldDB" id="A0A5S4FGF9"/>
<dbReference type="OrthoDB" id="8083683at2"/>
<protein>
    <submittedName>
        <fullName evidence="1">DUF1048 domain-containing protein</fullName>
    </submittedName>
</protein>
<organism evidence="1 2">
    <name type="scientific">Nonomuraea zeae</name>
    <dbReference type="NCBI Taxonomy" id="1642303"/>
    <lineage>
        <taxon>Bacteria</taxon>
        <taxon>Bacillati</taxon>
        <taxon>Actinomycetota</taxon>
        <taxon>Actinomycetes</taxon>
        <taxon>Streptosporangiales</taxon>
        <taxon>Streptosporangiaceae</taxon>
        <taxon>Nonomuraea</taxon>
    </lineage>
</organism>
<evidence type="ECO:0000313" key="2">
    <source>
        <dbReference type="Proteomes" id="UP000306628"/>
    </source>
</evidence>
<name>A0A5S4FGF9_9ACTN</name>
<dbReference type="Pfam" id="PF06304">
    <property type="entry name" value="DUF1048"/>
    <property type="match status" value="1"/>
</dbReference>
<comment type="caution">
    <text evidence="1">The sequence shown here is derived from an EMBL/GenBank/DDBJ whole genome shotgun (WGS) entry which is preliminary data.</text>
</comment>
<dbReference type="InterPro" id="IPR008316">
    <property type="entry name" value="UCP029876"/>
</dbReference>
<dbReference type="EMBL" id="VCKX01000338">
    <property type="protein sequence ID" value="TMR18660.1"/>
    <property type="molecule type" value="Genomic_DNA"/>
</dbReference>